<evidence type="ECO:0000313" key="2">
    <source>
        <dbReference type="EMBL" id="KAG2547321.1"/>
    </source>
</evidence>
<evidence type="ECO:0000313" key="3">
    <source>
        <dbReference type="Proteomes" id="UP000823388"/>
    </source>
</evidence>
<keyword evidence="3" id="KW-1185">Reference proteome</keyword>
<dbReference type="EMBL" id="CM029053">
    <property type="protein sequence ID" value="KAG2547321.1"/>
    <property type="molecule type" value="Genomic_DNA"/>
</dbReference>
<name>A0A8T0NBJ3_PANVG</name>
<dbReference type="InterPro" id="IPR001810">
    <property type="entry name" value="F-box_dom"/>
</dbReference>
<accession>A0A8T0NBJ3</accession>
<gene>
    <name evidence="2" type="ORF">PVAP13_9KG078700</name>
</gene>
<organism evidence="2 3">
    <name type="scientific">Panicum virgatum</name>
    <name type="common">Blackwell switchgrass</name>
    <dbReference type="NCBI Taxonomy" id="38727"/>
    <lineage>
        <taxon>Eukaryota</taxon>
        <taxon>Viridiplantae</taxon>
        <taxon>Streptophyta</taxon>
        <taxon>Embryophyta</taxon>
        <taxon>Tracheophyta</taxon>
        <taxon>Spermatophyta</taxon>
        <taxon>Magnoliopsida</taxon>
        <taxon>Liliopsida</taxon>
        <taxon>Poales</taxon>
        <taxon>Poaceae</taxon>
        <taxon>PACMAD clade</taxon>
        <taxon>Panicoideae</taxon>
        <taxon>Panicodae</taxon>
        <taxon>Paniceae</taxon>
        <taxon>Panicinae</taxon>
        <taxon>Panicum</taxon>
        <taxon>Panicum sect. Hiantes</taxon>
    </lineage>
</organism>
<dbReference type="Pfam" id="PF23622">
    <property type="entry name" value="LRR_At1g61320_AtMIF1"/>
    <property type="match status" value="1"/>
</dbReference>
<dbReference type="AlphaFoldDB" id="A0A8T0NBJ3"/>
<dbReference type="InterPro" id="IPR053772">
    <property type="entry name" value="At1g61320/At1g61330-like"/>
</dbReference>
<reference evidence="2 3" key="1">
    <citation type="submission" date="2020-05" db="EMBL/GenBank/DDBJ databases">
        <title>WGS assembly of Panicum virgatum.</title>
        <authorList>
            <person name="Lovell J.T."/>
            <person name="Jenkins J."/>
            <person name="Shu S."/>
            <person name="Juenger T.E."/>
            <person name="Schmutz J."/>
        </authorList>
    </citation>
    <scope>NUCLEOTIDE SEQUENCE [LARGE SCALE GENOMIC DNA]</scope>
    <source>
        <strain evidence="3">cv. AP13</strain>
    </source>
</reference>
<sequence length="406" mass="44241">MAVTPLRTEAAEGPGGVDPDPIWRALQGVSSVLGRALAPVAGSFGTAGSCRRVASGNPGGIAEIVDGCVGGPAGICPAGRTLDRTGSVLVRVGDGRPVSIGKGNNLTCRSAQSTHGTWRPNIKLEDLPEDVLDRVFSKLQLNEVVRTSVLSSCANLEWLSFIRCHVNDELKVKQPLSRLLYLRIAHCSIKKVELHAKNLKTFVYHGVQLPIDLGEVKKLEIAELHLYGITFEYALCVLPSVLPGVQNFTLQTYYLPLEMPLLPENIGRFSQLRFLRLLLVVNYGESDNILSLASFLRAAPLIEEVEVHFDVSCLEGVGWGTLQSLPPHSYTYLRKVHITGFNGIMGQLEFLAHIVENAPALRILNIDPRKKLGRCRCTASDFLASRASVRSKLNGKILPGTEVNIL</sequence>
<comment type="caution">
    <text evidence="2">The sequence shown here is derived from an EMBL/GenBank/DDBJ whole genome shotgun (WGS) entry which is preliminary data.</text>
</comment>
<dbReference type="SUPFAM" id="SSF52047">
    <property type="entry name" value="RNI-like"/>
    <property type="match status" value="1"/>
</dbReference>
<dbReference type="InterPro" id="IPR055357">
    <property type="entry name" value="LRR_At1g61320_AtMIF1"/>
</dbReference>
<dbReference type="Gene3D" id="3.80.10.10">
    <property type="entry name" value="Ribonuclease Inhibitor"/>
    <property type="match status" value="1"/>
</dbReference>
<protein>
    <recommendedName>
        <fullName evidence="1">F-box domain-containing protein</fullName>
    </recommendedName>
</protein>
<dbReference type="PANTHER" id="PTHR34145">
    <property type="entry name" value="OS02G0105600 PROTEIN"/>
    <property type="match status" value="1"/>
</dbReference>
<dbReference type="PROSITE" id="PS50181">
    <property type="entry name" value="FBOX"/>
    <property type="match status" value="1"/>
</dbReference>
<dbReference type="PANTHER" id="PTHR34145:SF57">
    <property type="entry name" value="F-BOX DOMAIN-CONTAINING PROTEIN"/>
    <property type="match status" value="1"/>
</dbReference>
<dbReference type="Proteomes" id="UP000823388">
    <property type="component" value="Chromosome 9K"/>
</dbReference>
<feature type="domain" description="F-box" evidence="1">
    <location>
        <begin position="121"/>
        <end position="151"/>
    </location>
</feature>
<dbReference type="InterPro" id="IPR032675">
    <property type="entry name" value="LRR_dom_sf"/>
</dbReference>
<evidence type="ECO:0000259" key="1">
    <source>
        <dbReference type="PROSITE" id="PS50181"/>
    </source>
</evidence>
<proteinExistence type="predicted"/>